<proteinExistence type="predicted"/>
<dbReference type="AlphaFoldDB" id="A0A5K7XIX8"/>
<keyword evidence="2" id="KW-1185">Reference proteome</keyword>
<name>A0A5K7XIX8_9BACT</name>
<dbReference type="EMBL" id="AP021861">
    <property type="protein sequence ID" value="BBO34941.1"/>
    <property type="molecule type" value="Genomic_DNA"/>
</dbReference>
<dbReference type="Proteomes" id="UP000326837">
    <property type="component" value="Chromosome"/>
</dbReference>
<evidence type="ECO:0000313" key="2">
    <source>
        <dbReference type="Proteomes" id="UP000326837"/>
    </source>
</evidence>
<organism evidence="1 2">
    <name type="scientific">Lacipirellula parvula</name>
    <dbReference type="NCBI Taxonomy" id="2650471"/>
    <lineage>
        <taxon>Bacteria</taxon>
        <taxon>Pseudomonadati</taxon>
        <taxon>Planctomycetota</taxon>
        <taxon>Planctomycetia</taxon>
        <taxon>Pirellulales</taxon>
        <taxon>Lacipirellulaceae</taxon>
        <taxon>Lacipirellula</taxon>
    </lineage>
</organism>
<accession>A0A5K7XIX8</accession>
<evidence type="ECO:0000313" key="1">
    <source>
        <dbReference type="EMBL" id="BBO34941.1"/>
    </source>
</evidence>
<dbReference type="KEGG" id="lpav:PLANPX_4553"/>
<sequence length="42" mass="4948">MTYELEDEDVIRFQFSTRDSLLATRDLILSFERRVSSCEMGS</sequence>
<reference evidence="2" key="1">
    <citation type="submission" date="2019-10" db="EMBL/GenBank/DDBJ databases">
        <title>Lacipirellula parvula gen. nov., sp. nov., representing a lineage of planctomycetes widespread in freshwater anoxic habitats, and description of the family Lacipirellulaceae.</title>
        <authorList>
            <person name="Dedysh S.N."/>
            <person name="Kulichevskaya I.S."/>
            <person name="Beletsky A.V."/>
            <person name="Rakitin A.L."/>
            <person name="Mardanov A.V."/>
            <person name="Ivanova A.A."/>
            <person name="Saltykova V.X."/>
            <person name="Rijpstra W.I.C."/>
            <person name="Sinninghe Damste J.S."/>
            <person name="Ravin N.V."/>
        </authorList>
    </citation>
    <scope>NUCLEOTIDE SEQUENCE [LARGE SCALE GENOMIC DNA]</scope>
    <source>
        <strain evidence="2">PX69</strain>
    </source>
</reference>
<protein>
    <submittedName>
        <fullName evidence="1">Uncharacterized protein</fullName>
    </submittedName>
</protein>
<gene>
    <name evidence="1" type="ORF">PLANPX_4553</name>
</gene>